<name>A0A2V2XH77_TRYCR</name>
<dbReference type="AlphaFoldDB" id="A0A2V2XH77"/>
<evidence type="ECO:0008006" key="6">
    <source>
        <dbReference type="Google" id="ProtNLM"/>
    </source>
</evidence>
<dbReference type="VEuPathDB" id="TriTrypDB:TcBrA4_0129630"/>
<dbReference type="VEuPathDB" id="TriTrypDB:TcCLB.510329.150"/>
<accession>A0A2V2XH77</accession>
<dbReference type="VEuPathDB" id="TriTrypDB:C3747_14g427"/>
<keyword evidence="3" id="KW-0812">Transmembrane</keyword>
<dbReference type="VEuPathDB" id="TriTrypDB:TcCL_NonESM11001"/>
<keyword evidence="3" id="KW-1133">Transmembrane helix</keyword>
<dbReference type="VEuPathDB" id="TriTrypDB:TCSYLVIO_004361"/>
<gene>
    <name evidence="4" type="ORF">C3747_14g427</name>
</gene>
<dbReference type="EMBL" id="PRFC01000014">
    <property type="protein sequence ID" value="PWV18104.1"/>
    <property type="molecule type" value="Genomic_DNA"/>
</dbReference>
<evidence type="ECO:0000256" key="3">
    <source>
        <dbReference type="SAM" id="Phobius"/>
    </source>
</evidence>
<dbReference type="PANTHER" id="PTHR24320">
    <property type="entry name" value="RETINOL DEHYDROGENASE"/>
    <property type="match status" value="1"/>
</dbReference>
<evidence type="ECO:0000313" key="4">
    <source>
        <dbReference type="EMBL" id="PWV18104.1"/>
    </source>
</evidence>
<dbReference type="VEuPathDB" id="TriTrypDB:ECC02_001685"/>
<comment type="caution">
    <text evidence="4">The sequence shown here is derived from an EMBL/GenBank/DDBJ whole genome shotgun (WGS) entry which is preliminary data.</text>
</comment>
<dbReference type="VEuPathDB" id="TriTrypDB:TcG_04050"/>
<proteinExistence type="inferred from homology"/>
<dbReference type="InterPro" id="IPR036291">
    <property type="entry name" value="NAD(P)-bd_dom_sf"/>
</dbReference>
<dbReference type="SUPFAM" id="SSF51735">
    <property type="entry name" value="NAD(P)-binding Rossmann-fold domains"/>
    <property type="match status" value="1"/>
</dbReference>
<protein>
    <recommendedName>
        <fullName evidence="6">Retinol dehydrogenase 14</fullName>
    </recommendedName>
</protein>
<dbReference type="Proteomes" id="UP000246078">
    <property type="component" value="Unassembled WGS sequence"/>
</dbReference>
<dbReference type="VEuPathDB" id="TriTrypDB:C4B63_23g113"/>
<dbReference type="VEuPathDB" id="TriTrypDB:Tc_MARK_3162"/>
<comment type="similarity">
    <text evidence="1">Belongs to the short-chain dehydrogenases/reductases (SDR) family.</text>
</comment>
<dbReference type="VEuPathDB" id="TriTrypDB:BCY84_15203"/>
<keyword evidence="3" id="KW-0472">Membrane</keyword>
<feature type="transmembrane region" description="Helical" evidence="3">
    <location>
        <begin position="13"/>
        <end position="36"/>
    </location>
</feature>
<sequence>MHILAEIIGYVNFLLHGILVSLVDFYIMFIHVGLVWKRRRDRHPSMERRDLVMQLAPQSPQHSRLSSSDMILSLNESFLDRALWKGLNASWDQPTAIVTGVSYGSIGFYVALNLILCGFNVHGVCRTFKSVSHAERMMQFAVERQCGLHKEWVGKTGRLISHVCDMSDTVAVSNLCAVLLRDMNIRLVVCAAGYMATPPRLSPQRLEEQFATQHVGHSLLMLRLLQHRIQHMKFYTSVRPNWRFVVVSCAFPGGTDPTQGNMFDTYDKGDADFRSTYNRYDGWSRAEMCKLLFAFALSRYVEHDIRLAPFCTVNVLHPGPTRSRAIANSRLPLAGILDNDILALLRLSPVISALYVTDTCLSKRLDNTNGHFFSHGGRPDGVFRHAAEGCRDDSKFVDQLAFFYRDATASRVHVNMQARRSVALHPLLPHVPCTTRGQNLLLMRKFLVYIGDAKQKQKKKRHLGRAAFLFY</sequence>
<dbReference type="PANTHER" id="PTHR24320:SF148">
    <property type="entry name" value="NAD(P)-BINDING ROSSMANN-FOLD SUPERFAMILY PROTEIN"/>
    <property type="match status" value="1"/>
</dbReference>
<dbReference type="VEuPathDB" id="TriTrypDB:TCDM_06517"/>
<reference evidence="4 5" key="1">
    <citation type="journal article" date="2018" name="Microb. Genom.">
        <title>Expanding an expanded genome: long-read sequencing of Trypanosoma cruzi.</title>
        <authorList>
            <person name="Berna L."/>
            <person name="Rodriguez M."/>
            <person name="Chiribao M.L."/>
            <person name="Parodi-Talice A."/>
            <person name="Pita S."/>
            <person name="Rijo G."/>
            <person name="Alvarez-Valin F."/>
            <person name="Robello C."/>
        </authorList>
    </citation>
    <scope>NUCLEOTIDE SEQUENCE [LARGE SCALE GENOMIC DNA]</scope>
    <source>
        <strain evidence="4 5">TCC</strain>
    </source>
</reference>
<dbReference type="Gene3D" id="3.40.50.720">
    <property type="entry name" value="NAD(P)-binding Rossmann-like Domain"/>
    <property type="match status" value="1"/>
</dbReference>
<dbReference type="GO" id="GO:0016491">
    <property type="term" value="F:oxidoreductase activity"/>
    <property type="evidence" value="ECO:0007669"/>
    <property type="project" value="UniProtKB-KW"/>
</dbReference>
<evidence type="ECO:0000313" key="5">
    <source>
        <dbReference type="Proteomes" id="UP000246078"/>
    </source>
</evidence>
<organism evidence="4 5">
    <name type="scientific">Trypanosoma cruzi</name>
    <dbReference type="NCBI Taxonomy" id="5693"/>
    <lineage>
        <taxon>Eukaryota</taxon>
        <taxon>Discoba</taxon>
        <taxon>Euglenozoa</taxon>
        <taxon>Kinetoplastea</taxon>
        <taxon>Metakinetoplastina</taxon>
        <taxon>Trypanosomatida</taxon>
        <taxon>Trypanosomatidae</taxon>
        <taxon>Trypanosoma</taxon>
        <taxon>Schizotrypanum</taxon>
    </lineage>
</organism>
<evidence type="ECO:0000256" key="2">
    <source>
        <dbReference type="ARBA" id="ARBA00023002"/>
    </source>
</evidence>
<keyword evidence="2" id="KW-0560">Oxidoreductase</keyword>
<evidence type="ECO:0000256" key="1">
    <source>
        <dbReference type="ARBA" id="ARBA00006484"/>
    </source>
</evidence>